<evidence type="ECO:0000313" key="4">
    <source>
        <dbReference type="Proteomes" id="UP000585050"/>
    </source>
</evidence>
<evidence type="ECO:0000256" key="1">
    <source>
        <dbReference type="SAM" id="MobiDB-lite"/>
    </source>
</evidence>
<sequence length="207" mass="23325">MNKIILSVVAILTTLSYHLQAQTEENHTKSEEHHQVTEHHFASHENEHEGHKKHKVSFYMGYTMVPQAVPSHDLLLVPTFGIDYTYKLSKKFSIGVVNDIEIAQYMVEIPAEGGSHGEHGGATEELEREFAYVGAVILYYSPLEGWNIGIGPGVELEKNKNFFVGKVIIEKEFELPGHWALSPSFQYDIKGNVYDAWSLGVSFGKCF</sequence>
<gene>
    <name evidence="3" type="ORF">HGP29_07960</name>
</gene>
<comment type="caution">
    <text evidence="3">The sequence shown here is derived from an EMBL/GenBank/DDBJ whole genome shotgun (WGS) entry which is preliminary data.</text>
</comment>
<name>A0A7X8SJ84_9BACT</name>
<dbReference type="AlphaFoldDB" id="A0A7X8SJ84"/>
<organism evidence="3 4">
    <name type="scientific">Flammeovirga agarivorans</name>
    <dbReference type="NCBI Taxonomy" id="2726742"/>
    <lineage>
        <taxon>Bacteria</taxon>
        <taxon>Pseudomonadati</taxon>
        <taxon>Bacteroidota</taxon>
        <taxon>Cytophagia</taxon>
        <taxon>Cytophagales</taxon>
        <taxon>Flammeovirgaceae</taxon>
        <taxon>Flammeovirga</taxon>
    </lineage>
</organism>
<feature type="signal peptide" evidence="2">
    <location>
        <begin position="1"/>
        <end position="21"/>
    </location>
</feature>
<dbReference type="EMBL" id="JABAIL010000002">
    <property type="protein sequence ID" value="NLR91137.1"/>
    <property type="molecule type" value="Genomic_DNA"/>
</dbReference>
<evidence type="ECO:0000256" key="2">
    <source>
        <dbReference type="SAM" id="SignalP"/>
    </source>
</evidence>
<dbReference type="RefSeq" id="WP_168881837.1">
    <property type="nucleotide sequence ID" value="NZ_JABAIL010000002.1"/>
</dbReference>
<proteinExistence type="predicted"/>
<accession>A0A7X8SJ84</accession>
<evidence type="ECO:0008006" key="5">
    <source>
        <dbReference type="Google" id="ProtNLM"/>
    </source>
</evidence>
<keyword evidence="2" id="KW-0732">Signal</keyword>
<dbReference type="Proteomes" id="UP000585050">
    <property type="component" value="Unassembled WGS sequence"/>
</dbReference>
<feature type="region of interest" description="Disordered" evidence="1">
    <location>
        <begin position="23"/>
        <end position="50"/>
    </location>
</feature>
<feature type="compositionally biased region" description="Basic and acidic residues" evidence="1">
    <location>
        <begin position="24"/>
        <end position="50"/>
    </location>
</feature>
<reference evidence="3 4" key="1">
    <citation type="submission" date="2020-04" db="EMBL/GenBank/DDBJ databases">
        <title>Flammeovirga sp. SR4, a novel species isolated from seawater.</title>
        <authorList>
            <person name="Wang X."/>
        </authorList>
    </citation>
    <scope>NUCLEOTIDE SEQUENCE [LARGE SCALE GENOMIC DNA]</scope>
    <source>
        <strain evidence="3 4">SR4</strain>
    </source>
</reference>
<protein>
    <recommendedName>
        <fullName evidence="5">Outer membrane protein beta-barrel domain-containing protein</fullName>
    </recommendedName>
</protein>
<evidence type="ECO:0000313" key="3">
    <source>
        <dbReference type="EMBL" id="NLR91137.1"/>
    </source>
</evidence>
<feature type="chain" id="PRO_5030653793" description="Outer membrane protein beta-barrel domain-containing protein" evidence="2">
    <location>
        <begin position="22"/>
        <end position="207"/>
    </location>
</feature>
<keyword evidence="4" id="KW-1185">Reference proteome</keyword>